<dbReference type="AlphaFoldDB" id="A0AAV4QLU8"/>
<proteinExistence type="predicted"/>
<reference evidence="1 2" key="1">
    <citation type="submission" date="2021-06" db="EMBL/GenBank/DDBJ databases">
        <title>Caerostris darwini draft genome.</title>
        <authorList>
            <person name="Kono N."/>
            <person name="Arakawa K."/>
        </authorList>
    </citation>
    <scope>NUCLEOTIDE SEQUENCE [LARGE SCALE GENOMIC DNA]</scope>
</reference>
<gene>
    <name evidence="1" type="ORF">CDAR_15221</name>
</gene>
<name>A0AAV4QLU8_9ARAC</name>
<accession>A0AAV4QLU8</accession>
<dbReference type="EMBL" id="BPLQ01004589">
    <property type="protein sequence ID" value="GIY09212.1"/>
    <property type="molecule type" value="Genomic_DNA"/>
</dbReference>
<keyword evidence="2" id="KW-1185">Reference proteome</keyword>
<evidence type="ECO:0000313" key="1">
    <source>
        <dbReference type="EMBL" id="GIY09212.1"/>
    </source>
</evidence>
<sequence length="127" mass="14751">MPRNWRNKTFVSEGAINLSAEETVLFSGGLIYYKLFLCGDTEHQEMVNSQMMTKIRLEEREICRCIKWKCIWQRACTKSEQNFPCSGKMAAQVQLFTTHGGVFFNDDSTKDLWTLMQILKRFISHAG</sequence>
<protein>
    <submittedName>
        <fullName evidence="1">Uncharacterized protein</fullName>
    </submittedName>
</protein>
<comment type="caution">
    <text evidence="1">The sequence shown here is derived from an EMBL/GenBank/DDBJ whole genome shotgun (WGS) entry which is preliminary data.</text>
</comment>
<evidence type="ECO:0000313" key="2">
    <source>
        <dbReference type="Proteomes" id="UP001054837"/>
    </source>
</evidence>
<dbReference type="Proteomes" id="UP001054837">
    <property type="component" value="Unassembled WGS sequence"/>
</dbReference>
<organism evidence="1 2">
    <name type="scientific">Caerostris darwini</name>
    <dbReference type="NCBI Taxonomy" id="1538125"/>
    <lineage>
        <taxon>Eukaryota</taxon>
        <taxon>Metazoa</taxon>
        <taxon>Ecdysozoa</taxon>
        <taxon>Arthropoda</taxon>
        <taxon>Chelicerata</taxon>
        <taxon>Arachnida</taxon>
        <taxon>Araneae</taxon>
        <taxon>Araneomorphae</taxon>
        <taxon>Entelegynae</taxon>
        <taxon>Araneoidea</taxon>
        <taxon>Araneidae</taxon>
        <taxon>Caerostris</taxon>
    </lineage>
</organism>